<dbReference type="RefSeq" id="WP_252851450.1">
    <property type="nucleotide sequence ID" value="NZ_JAMXLR010000023.1"/>
</dbReference>
<evidence type="ECO:0000313" key="1">
    <source>
        <dbReference type="EMBL" id="MCO6043343.1"/>
    </source>
</evidence>
<organism evidence="1 2">
    <name type="scientific">Aeoliella straminimaris</name>
    <dbReference type="NCBI Taxonomy" id="2954799"/>
    <lineage>
        <taxon>Bacteria</taxon>
        <taxon>Pseudomonadati</taxon>
        <taxon>Planctomycetota</taxon>
        <taxon>Planctomycetia</taxon>
        <taxon>Pirellulales</taxon>
        <taxon>Lacipirellulaceae</taxon>
        <taxon>Aeoliella</taxon>
    </lineage>
</organism>
<protein>
    <submittedName>
        <fullName evidence="1">Uncharacterized protein</fullName>
    </submittedName>
</protein>
<accession>A0A9X2F810</accession>
<proteinExistence type="predicted"/>
<dbReference type="EMBL" id="JAMXLR010000023">
    <property type="protein sequence ID" value="MCO6043343.1"/>
    <property type="molecule type" value="Genomic_DNA"/>
</dbReference>
<dbReference type="AlphaFoldDB" id="A0A9X2F810"/>
<sequence>MSSPFCKCCGSSDRAPFPMFPKTDGYRFGEICAKCDENPPAPAQRWAAEYNATIDLETSAQGLAENWLNGNTGQVIDALASDHPGLAAVLITRHGPCCGDGYLTAIDCRVIAQRLLDRRGELAQEIA</sequence>
<gene>
    <name evidence="1" type="ORF">NG895_05435</name>
</gene>
<evidence type="ECO:0000313" key="2">
    <source>
        <dbReference type="Proteomes" id="UP001155241"/>
    </source>
</evidence>
<keyword evidence="2" id="KW-1185">Reference proteome</keyword>
<reference evidence="1" key="1">
    <citation type="submission" date="2022-06" db="EMBL/GenBank/DDBJ databases">
        <title>Aeoliella straminimaris, a novel planctomycete from sediments.</title>
        <authorList>
            <person name="Vitorino I.R."/>
            <person name="Lage O.M."/>
        </authorList>
    </citation>
    <scope>NUCLEOTIDE SEQUENCE</scope>
    <source>
        <strain evidence="1">ICT_H6.2</strain>
    </source>
</reference>
<name>A0A9X2F810_9BACT</name>
<comment type="caution">
    <text evidence="1">The sequence shown here is derived from an EMBL/GenBank/DDBJ whole genome shotgun (WGS) entry which is preliminary data.</text>
</comment>
<dbReference type="Proteomes" id="UP001155241">
    <property type="component" value="Unassembled WGS sequence"/>
</dbReference>